<evidence type="ECO:0000259" key="1">
    <source>
        <dbReference type="Pfam" id="PF00326"/>
    </source>
</evidence>
<proteinExistence type="predicted"/>
<reference evidence="2 3" key="1">
    <citation type="submission" date="2013-09" db="EMBL/GenBank/DDBJ databases">
        <title>The Genome Sequence of Enterococcus faecium 10/96A.</title>
        <authorList>
            <consortium name="The Broad Institute Genome Sequencing Platform"/>
            <consortium name="The Broad Institute Genome Sequencing Center for Infectious Disease"/>
            <person name="Earl A.M."/>
            <person name="Gilmore M.S."/>
            <person name="Lebreton F."/>
            <person name="Courvalin P."/>
            <person name="Walker B."/>
            <person name="Young S.K."/>
            <person name="Zeng Q."/>
            <person name="Gargeya S."/>
            <person name="Fitzgerald M."/>
            <person name="Haas B."/>
            <person name="Abouelleil A."/>
            <person name="Alvarado L."/>
            <person name="Arachchi H.M."/>
            <person name="Berlin A.M."/>
            <person name="Chapman S.B."/>
            <person name="Dewar J."/>
            <person name="Goldberg J."/>
            <person name="Griggs A."/>
            <person name="Gujja S."/>
            <person name="Hansen M."/>
            <person name="Howarth C."/>
            <person name="Imamovic A."/>
            <person name="Larimer J."/>
            <person name="McCowan C."/>
            <person name="Murphy C."/>
            <person name="Neiman D."/>
            <person name="Pearson M."/>
            <person name="Priest M."/>
            <person name="Roberts A."/>
            <person name="Saif S."/>
            <person name="Shea T."/>
            <person name="Sisk P."/>
            <person name="Sykes S."/>
            <person name="Wortman J."/>
            <person name="Nusbaum C."/>
            <person name="Birren B."/>
        </authorList>
    </citation>
    <scope>NUCLEOTIDE SEQUENCE [LARGE SCALE GENOMIC DNA]</scope>
    <source>
        <strain evidence="2 3">10/96A</strain>
    </source>
</reference>
<evidence type="ECO:0000313" key="2">
    <source>
        <dbReference type="EMBL" id="ERT50246.1"/>
    </source>
</evidence>
<name>A0AAV3L023_ENTFC</name>
<organism evidence="2 3">
    <name type="scientific">Enterococcus faecium 10/96A</name>
    <dbReference type="NCBI Taxonomy" id="1391465"/>
    <lineage>
        <taxon>Bacteria</taxon>
        <taxon>Bacillati</taxon>
        <taxon>Bacillota</taxon>
        <taxon>Bacilli</taxon>
        <taxon>Lactobacillales</taxon>
        <taxon>Enterococcaceae</taxon>
        <taxon>Enterococcus</taxon>
    </lineage>
</organism>
<dbReference type="Pfam" id="PF00326">
    <property type="entry name" value="Peptidase_S9"/>
    <property type="match status" value="1"/>
</dbReference>
<dbReference type="Gene3D" id="3.40.50.1820">
    <property type="entry name" value="alpha/beta hydrolase"/>
    <property type="match status" value="1"/>
</dbReference>
<dbReference type="Proteomes" id="UP000017126">
    <property type="component" value="Unassembled WGS sequence"/>
</dbReference>
<evidence type="ECO:0000313" key="3">
    <source>
        <dbReference type="Proteomes" id="UP000017126"/>
    </source>
</evidence>
<gene>
    <name evidence="2" type="ORF">O991_01816</name>
</gene>
<dbReference type="EMBL" id="AXOL01000052">
    <property type="protein sequence ID" value="ERT50246.1"/>
    <property type="molecule type" value="Genomic_DNA"/>
</dbReference>
<dbReference type="InterPro" id="IPR001375">
    <property type="entry name" value="Peptidase_S9_cat"/>
</dbReference>
<dbReference type="InterPro" id="IPR029058">
    <property type="entry name" value="AB_hydrolase_fold"/>
</dbReference>
<comment type="caution">
    <text evidence="2">The sequence shown here is derived from an EMBL/GenBank/DDBJ whole genome shotgun (WGS) entry which is preliminary data.</text>
</comment>
<dbReference type="GO" id="GO:0008236">
    <property type="term" value="F:serine-type peptidase activity"/>
    <property type="evidence" value="ECO:0007669"/>
    <property type="project" value="InterPro"/>
</dbReference>
<protein>
    <recommendedName>
        <fullName evidence="1">Peptidase S9 prolyl oligopeptidase catalytic domain-containing protein</fullName>
    </recommendedName>
</protein>
<dbReference type="AlphaFoldDB" id="A0AAV3L023"/>
<sequence length="403" mass="46891">MRILSIFFTNDRKCIIASMLSKTGNYRLYYSLYPFEKKDMICERSFMIVPIGIKKGKLIYKEKNQVNHFYVPNCKASGFLNNVRSIDYNTLLHDTYKNLSLTVTNDKGGNIVFVNQEKLNIPVHFTVKNCYFLDNKTLILLCSSTLNSSMLVYYSIPERELNYLKMTSQLTFPLSFFEHQIIGEKKIPCLTHINRSDDTVLICLHGGPKYHYNHEYLDLIFDFYHNFNNICLVNFPGSTGYSQKYENELIGNGGVVDVEAVKSVVSYYDSQGFKIKIYGESYGAYIAICLSQFINFSIARIVSVSGFTNLFYMYLCSDSRNLIEKYFSDYRKFSPEKNLAMKELLPIRFLHGSEDKTCPIAQINYFVKKYEGMHLTVLDGFSHYEVDIKKEKIRNKRIVRLLK</sequence>
<accession>A0AAV3L023</accession>
<feature type="domain" description="Peptidase S9 prolyl oligopeptidase catalytic" evidence="1">
    <location>
        <begin position="230"/>
        <end position="368"/>
    </location>
</feature>
<dbReference type="SUPFAM" id="SSF53474">
    <property type="entry name" value="alpha/beta-Hydrolases"/>
    <property type="match status" value="1"/>
</dbReference>
<dbReference type="GO" id="GO:0006508">
    <property type="term" value="P:proteolysis"/>
    <property type="evidence" value="ECO:0007669"/>
    <property type="project" value="InterPro"/>
</dbReference>